<protein>
    <recommendedName>
        <fullName evidence="4">DUF2189 domain-containing protein</fullName>
    </recommendedName>
</protein>
<keyword evidence="3" id="KW-1185">Reference proteome</keyword>
<keyword evidence="1" id="KW-0472">Membrane</keyword>
<gene>
    <name evidence="2" type="ORF">C5470_01965</name>
</gene>
<dbReference type="Proteomes" id="UP000547931">
    <property type="component" value="Unassembled WGS sequence"/>
</dbReference>
<evidence type="ECO:0000313" key="3">
    <source>
        <dbReference type="Proteomes" id="UP000547931"/>
    </source>
</evidence>
<dbReference type="EMBL" id="PUJV01000002">
    <property type="protein sequence ID" value="NHB95244.1"/>
    <property type="molecule type" value="Genomic_DNA"/>
</dbReference>
<comment type="caution">
    <text evidence="2">The sequence shown here is derived from an EMBL/GenBank/DDBJ whole genome shotgun (WGS) entry which is preliminary data.</text>
</comment>
<feature type="transmembrane region" description="Helical" evidence="1">
    <location>
        <begin position="164"/>
        <end position="191"/>
    </location>
</feature>
<evidence type="ECO:0000313" key="2">
    <source>
        <dbReference type="EMBL" id="NHB95244.1"/>
    </source>
</evidence>
<evidence type="ECO:0008006" key="4">
    <source>
        <dbReference type="Google" id="ProtNLM"/>
    </source>
</evidence>
<feature type="transmembrane region" description="Helical" evidence="1">
    <location>
        <begin position="111"/>
        <end position="144"/>
    </location>
</feature>
<organism evidence="2 3">
    <name type="scientific">Photorhabdus stackebrandtii</name>
    <dbReference type="NCBI Taxonomy" id="1123042"/>
    <lineage>
        <taxon>Bacteria</taxon>
        <taxon>Pseudomonadati</taxon>
        <taxon>Pseudomonadota</taxon>
        <taxon>Gammaproteobacteria</taxon>
        <taxon>Enterobacterales</taxon>
        <taxon>Morganellaceae</taxon>
        <taxon>Photorhabdus</taxon>
    </lineage>
</organism>
<dbReference type="NCBIfam" id="NF041043">
    <property type="entry name" value="BPSS1780_fam"/>
    <property type="match status" value="1"/>
</dbReference>
<reference evidence="2 3" key="1">
    <citation type="submission" date="2018-02" db="EMBL/GenBank/DDBJ databases">
        <authorList>
            <person name="Machado R.A."/>
        </authorList>
    </citation>
    <scope>NUCLEOTIDE SEQUENCE [LARGE SCALE GENOMIC DNA]</scope>
    <source>
        <strain evidence="2 3">DSM 23271</strain>
    </source>
</reference>
<dbReference type="RefSeq" id="WP_166285488.1">
    <property type="nucleotide sequence ID" value="NZ_CAWPIE010000002.1"/>
</dbReference>
<dbReference type="InterPro" id="IPR047798">
    <property type="entry name" value="BPSS1780-like"/>
</dbReference>
<sequence>MDNQNLNFNSDVIPDNQEVFIPGGQSLRGVEGVEWIGQAWSLVKNKLGMWILLSSIYLAIIAIPQFIPFLSIFAEILRPVFLGGIIAVCEKQRTTGEFKLSLLFNGFQKNFASLLGVGILSFSIMLLSAIAMLIIGGNAMIHILSAAQYGEFSAGMLEHNLPALLLGVFTLIIFSFITTALTWFAPALIIIHNLKLGAAVSMSLEAVKKNLLPGFLFFNIIGVIFTISIITLGLGIFVAIPIFLVSYYSSYRSIFISEEKSSTLLV</sequence>
<feature type="transmembrane region" description="Helical" evidence="1">
    <location>
        <begin position="47"/>
        <end position="66"/>
    </location>
</feature>
<proteinExistence type="predicted"/>
<keyword evidence="1" id="KW-0812">Transmembrane</keyword>
<evidence type="ECO:0000256" key="1">
    <source>
        <dbReference type="SAM" id="Phobius"/>
    </source>
</evidence>
<name>A0A7X5QJ68_9GAMM</name>
<dbReference type="AlphaFoldDB" id="A0A7X5QJ68"/>
<keyword evidence="1" id="KW-1133">Transmembrane helix</keyword>
<feature type="transmembrane region" description="Helical" evidence="1">
    <location>
        <begin position="211"/>
        <end position="244"/>
    </location>
</feature>
<accession>A0A7X5QJ68</accession>